<keyword evidence="11" id="KW-1185">Reference proteome</keyword>
<evidence type="ECO:0000256" key="3">
    <source>
        <dbReference type="ARBA" id="ARBA00022741"/>
    </source>
</evidence>
<evidence type="ECO:0000259" key="9">
    <source>
        <dbReference type="PROSITE" id="PS50222"/>
    </source>
</evidence>
<dbReference type="Gene3D" id="3.40.50.300">
    <property type="entry name" value="P-loop containing nucleotide triphosphate hydrolases"/>
    <property type="match status" value="2"/>
</dbReference>
<dbReference type="GO" id="GO:0005509">
    <property type="term" value="F:calcium ion binding"/>
    <property type="evidence" value="ECO:0007669"/>
    <property type="project" value="InterPro"/>
</dbReference>
<feature type="compositionally biased region" description="Basic and acidic residues" evidence="8">
    <location>
        <begin position="185"/>
        <end position="199"/>
    </location>
</feature>
<keyword evidence="3" id="KW-0547">Nucleotide-binding</keyword>
<dbReference type="GO" id="GO:0003924">
    <property type="term" value="F:GTPase activity"/>
    <property type="evidence" value="ECO:0007669"/>
    <property type="project" value="InterPro"/>
</dbReference>
<evidence type="ECO:0000256" key="5">
    <source>
        <dbReference type="ARBA" id="ARBA00023134"/>
    </source>
</evidence>
<feature type="compositionally biased region" description="Basic residues" evidence="8">
    <location>
        <begin position="304"/>
        <end position="313"/>
    </location>
</feature>
<dbReference type="SMART" id="SM00173">
    <property type="entry name" value="RAS"/>
    <property type="match status" value="1"/>
</dbReference>
<feature type="domain" description="EF-hand" evidence="9">
    <location>
        <begin position="387"/>
        <end position="422"/>
    </location>
</feature>
<dbReference type="InterPro" id="IPR002048">
    <property type="entry name" value="EF_hand_dom"/>
</dbReference>
<proteinExistence type="inferred from homology"/>
<feature type="domain" description="EF-hand" evidence="9">
    <location>
        <begin position="351"/>
        <end position="386"/>
    </location>
</feature>
<dbReference type="SUPFAM" id="SSF52540">
    <property type="entry name" value="P-loop containing nucleoside triphosphate hydrolases"/>
    <property type="match status" value="1"/>
</dbReference>
<evidence type="ECO:0000256" key="2">
    <source>
        <dbReference type="ARBA" id="ARBA00022737"/>
    </source>
</evidence>
<evidence type="ECO:0000313" key="11">
    <source>
        <dbReference type="Proteomes" id="UP000507470"/>
    </source>
</evidence>
<evidence type="ECO:0000313" key="10">
    <source>
        <dbReference type="EMBL" id="CAC5394559.1"/>
    </source>
</evidence>
<dbReference type="PANTHER" id="PTHR47981:SF39">
    <property type="entry name" value="RAS-RELATED PROTEIN RAB"/>
    <property type="match status" value="1"/>
</dbReference>
<dbReference type="GO" id="GO:0005802">
    <property type="term" value="C:trans-Golgi network"/>
    <property type="evidence" value="ECO:0007669"/>
    <property type="project" value="InterPro"/>
</dbReference>
<dbReference type="PRINTS" id="PR00449">
    <property type="entry name" value="RASTRNSFRMNG"/>
</dbReference>
<dbReference type="SMART" id="SM00174">
    <property type="entry name" value="RHO"/>
    <property type="match status" value="1"/>
</dbReference>
<keyword evidence="4" id="KW-0106">Calcium</keyword>
<organism evidence="10 11">
    <name type="scientific">Mytilus coruscus</name>
    <name type="common">Sea mussel</name>
    <dbReference type="NCBI Taxonomy" id="42192"/>
    <lineage>
        <taxon>Eukaryota</taxon>
        <taxon>Metazoa</taxon>
        <taxon>Spiralia</taxon>
        <taxon>Lophotrochozoa</taxon>
        <taxon>Mollusca</taxon>
        <taxon>Bivalvia</taxon>
        <taxon>Autobranchia</taxon>
        <taxon>Pteriomorphia</taxon>
        <taxon>Mytilida</taxon>
        <taxon>Mytiloidea</taxon>
        <taxon>Mytilidae</taxon>
        <taxon>Mytilinae</taxon>
        <taxon>Mytilus</taxon>
    </lineage>
</organism>
<keyword evidence="6" id="KW-0449">Lipoprotein</keyword>
<feature type="domain" description="EF-hand" evidence="9">
    <location>
        <begin position="425"/>
        <end position="460"/>
    </location>
</feature>
<keyword evidence="7" id="KW-0636">Prenylation</keyword>
<dbReference type="CDD" id="cd04107">
    <property type="entry name" value="Rab32_Rab38"/>
    <property type="match status" value="1"/>
</dbReference>
<dbReference type="OrthoDB" id="6071379at2759"/>
<evidence type="ECO:0000256" key="8">
    <source>
        <dbReference type="SAM" id="MobiDB-lite"/>
    </source>
</evidence>
<dbReference type="GO" id="GO:0008333">
    <property type="term" value="P:endosome to lysosome transport"/>
    <property type="evidence" value="ECO:0007669"/>
    <property type="project" value="TreeGrafter"/>
</dbReference>
<dbReference type="GO" id="GO:0045335">
    <property type="term" value="C:phagocytic vesicle"/>
    <property type="evidence" value="ECO:0007669"/>
    <property type="project" value="TreeGrafter"/>
</dbReference>
<dbReference type="Proteomes" id="UP000507470">
    <property type="component" value="Unassembled WGS sequence"/>
</dbReference>
<gene>
    <name evidence="10" type="ORF">MCOR_29294</name>
</gene>
<dbReference type="PANTHER" id="PTHR47981">
    <property type="entry name" value="RAB FAMILY"/>
    <property type="match status" value="1"/>
</dbReference>
<dbReference type="InterPro" id="IPR030697">
    <property type="entry name" value="Rab29/Rab38/Rab32"/>
</dbReference>
<dbReference type="InterPro" id="IPR011992">
    <property type="entry name" value="EF-hand-dom_pair"/>
</dbReference>
<dbReference type="Pfam" id="PF13499">
    <property type="entry name" value="EF-hand_7"/>
    <property type="match status" value="2"/>
</dbReference>
<dbReference type="PROSITE" id="PS51419">
    <property type="entry name" value="RAB"/>
    <property type="match status" value="1"/>
</dbReference>
<evidence type="ECO:0000256" key="4">
    <source>
        <dbReference type="ARBA" id="ARBA00022837"/>
    </source>
</evidence>
<feature type="region of interest" description="Disordered" evidence="8">
    <location>
        <begin position="165"/>
        <end position="199"/>
    </location>
</feature>
<dbReference type="SMART" id="SM00054">
    <property type="entry name" value="EFh"/>
    <property type="match status" value="4"/>
</dbReference>
<dbReference type="SMART" id="SM00175">
    <property type="entry name" value="RAB"/>
    <property type="match status" value="1"/>
</dbReference>
<dbReference type="FunFam" id="1.10.238.10:FF:000178">
    <property type="entry name" value="Calmodulin-2 A"/>
    <property type="match status" value="1"/>
</dbReference>
<feature type="region of interest" description="Disordered" evidence="8">
    <location>
        <begin position="295"/>
        <end position="316"/>
    </location>
</feature>
<feature type="compositionally biased region" description="Polar residues" evidence="8">
    <location>
        <begin position="170"/>
        <end position="179"/>
    </location>
</feature>
<dbReference type="Gene3D" id="1.10.238.10">
    <property type="entry name" value="EF-hand"/>
    <property type="match status" value="2"/>
</dbReference>
<evidence type="ECO:0000256" key="7">
    <source>
        <dbReference type="ARBA" id="ARBA00023289"/>
    </source>
</evidence>
<keyword evidence="5" id="KW-0342">GTP-binding</keyword>
<dbReference type="InterPro" id="IPR027417">
    <property type="entry name" value="P-loop_NTPase"/>
</dbReference>
<dbReference type="AlphaFoldDB" id="A0A6J8CGZ7"/>
<dbReference type="InterPro" id="IPR018247">
    <property type="entry name" value="EF_Hand_1_Ca_BS"/>
</dbReference>
<feature type="domain" description="EF-hand" evidence="9">
    <location>
        <begin position="461"/>
        <end position="496"/>
    </location>
</feature>
<dbReference type="GO" id="GO:0005770">
    <property type="term" value="C:late endosome"/>
    <property type="evidence" value="ECO:0007669"/>
    <property type="project" value="TreeGrafter"/>
</dbReference>
<dbReference type="GO" id="GO:0005764">
    <property type="term" value="C:lysosome"/>
    <property type="evidence" value="ECO:0007669"/>
    <property type="project" value="TreeGrafter"/>
</dbReference>
<sequence length="496" mass="56495">MAATVEKKELLYKFLVIGDIGTGKTSIKTRYAHNLFSEQYRATIGVDFALKVINWDDDTVVRLQLWDIAVFDVTKPSTFEAVTKWKADLDSKVTLPDSTPVPCVLLANKCDQAKEGPVNNVSQMDDFCKENGFVGWFETSAKENINIDEAARFLVTRLKPAPPHEVEFSVSKSKQNRTSKAAGEYSKDHDSSITESSKRGESLLHDINSKLEIRRKSIELDGIDPLEKEAFEQTVIYAAKTALRVIKSARLERSETCDNVSVKSENQSDEDDYSEIINDYQYTKRNSKEKCITNFEEQSSRPASKNRKTRRQSSVHEVNIYKKMAEKKKSIRRKESYVLLPLKDVKGLTQQQIDEIKKSFNDLDVNKDGRVSKRELILGAYRLGMNPTDAEVDEMFKSSDKNNDGFIDFNEYVEMMRKNYVTIDIERERMKAAFCLLDSDGDGLLTRQELISALCTKQSGITVEDIDEILHDADMDGNEQIDFNEFVDSTICAKLF</sequence>
<dbReference type="CDD" id="cd00051">
    <property type="entry name" value="EFh"/>
    <property type="match status" value="1"/>
</dbReference>
<reference evidence="10 11" key="1">
    <citation type="submission" date="2020-06" db="EMBL/GenBank/DDBJ databases">
        <authorList>
            <person name="Li R."/>
            <person name="Bekaert M."/>
        </authorList>
    </citation>
    <scope>NUCLEOTIDE SEQUENCE [LARGE SCALE GENOMIC DNA]</scope>
    <source>
        <strain evidence="11">wild</strain>
    </source>
</reference>
<dbReference type="EMBL" id="CACVKT020005309">
    <property type="protein sequence ID" value="CAC5394559.1"/>
    <property type="molecule type" value="Genomic_DNA"/>
</dbReference>
<dbReference type="GO" id="GO:0005525">
    <property type="term" value="F:GTP binding"/>
    <property type="evidence" value="ECO:0007669"/>
    <property type="project" value="UniProtKB-KW"/>
</dbReference>
<protein>
    <submittedName>
        <fullName evidence="10">RAB32</fullName>
    </submittedName>
</protein>
<name>A0A6J8CGZ7_MYTCO</name>
<accession>A0A6J8CGZ7</accession>
<evidence type="ECO:0000256" key="1">
    <source>
        <dbReference type="ARBA" id="ARBA00006270"/>
    </source>
</evidence>
<comment type="similarity">
    <text evidence="1">Belongs to the small GTPase superfamily. Rab family.</text>
</comment>
<dbReference type="GO" id="GO:0090385">
    <property type="term" value="P:phagosome-lysosome fusion"/>
    <property type="evidence" value="ECO:0007669"/>
    <property type="project" value="TreeGrafter"/>
</dbReference>
<dbReference type="Pfam" id="PF00071">
    <property type="entry name" value="Ras"/>
    <property type="match status" value="1"/>
</dbReference>
<dbReference type="PROSITE" id="PS00018">
    <property type="entry name" value="EF_HAND_1"/>
    <property type="match status" value="3"/>
</dbReference>
<keyword evidence="2" id="KW-0677">Repeat</keyword>
<dbReference type="PROSITE" id="PS50222">
    <property type="entry name" value="EF_HAND_2"/>
    <property type="match status" value="4"/>
</dbReference>
<dbReference type="SUPFAM" id="SSF47473">
    <property type="entry name" value="EF-hand"/>
    <property type="match status" value="1"/>
</dbReference>
<evidence type="ECO:0000256" key="6">
    <source>
        <dbReference type="ARBA" id="ARBA00023288"/>
    </source>
</evidence>
<dbReference type="InterPro" id="IPR001806">
    <property type="entry name" value="Small_GTPase"/>
</dbReference>